<dbReference type="FunFam" id="2.30.30.140:FF:000004">
    <property type="entry name" value="Histone-lysine N-methyltransferase"/>
    <property type="match status" value="1"/>
</dbReference>
<dbReference type="PROSITE" id="PS50280">
    <property type="entry name" value="SET"/>
    <property type="match status" value="1"/>
</dbReference>
<dbReference type="GO" id="GO:0008270">
    <property type="term" value="F:zinc ion binding"/>
    <property type="evidence" value="ECO:0007669"/>
    <property type="project" value="UniProtKB-KW"/>
</dbReference>
<dbReference type="SUPFAM" id="SSF63748">
    <property type="entry name" value="Tudor/PWWP/MBT"/>
    <property type="match status" value="2"/>
</dbReference>
<keyword evidence="34" id="KW-1185">Reference proteome</keyword>
<evidence type="ECO:0000256" key="3">
    <source>
        <dbReference type="ARBA" id="ARBA00018028"/>
    </source>
</evidence>
<dbReference type="PANTHER" id="PTHR22884">
    <property type="entry name" value="SET DOMAIN PROTEINS"/>
    <property type="match status" value="1"/>
</dbReference>
<dbReference type="FunFam" id="2.170.270.10:FF:000002">
    <property type="entry name" value="Histone-lysine N-methyltransferase"/>
    <property type="match status" value="1"/>
</dbReference>
<dbReference type="GO" id="GO:0005654">
    <property type="term" value="C:nucleoplasm"/>
    <property type="evidence" value="ECO:0007669"/>
    <property type="project" value="UniProtKB-ARBA"/>
</dbReference>
<feature type="compositionally biased region" description="Basic and acidic residues" evidence="26">
    <location>
        <begin position="611"/>
        <end position="621"/>
    </location>
</feature>
<evidence type="ECO:0000256" key="25">
    <source>
        <dbReference type="PROSITE-ProRule" id="PRU00146"/>
    </source>
</evidence>
<feature type="region of interest" description="Disordered" evidence="26">
    <location>
        <begin position="717"/>
        <end position="741"/>
    </location>
</feature>
<sequence>MVADDFFFFFFLILLFSPHAHDTMNQSYKVDVRDGPACRSTPEELQTSGGRVAPPPRAPPTKSVFGHASPYAPYNQKGAPSGYSPLRRLQALTTMVNRPDLGLPADKDFHGRNAVHLHAPMGPVDFGPAQVHGSMSSSNNNHHALAYVNARDLDKNGFSSLSPDCFEHSLPVANGDLHFESTLFDSGDDEDDEDREEMQSLEPAASGIAAKNMAEPGALPGLGRVTAVEPDSTDDFSDSDCDLPSTERMCGSGRVSPSDSHATPTSSPKKKAPPGIKYSVGDAVWAKFNRRPWWPCQVTCDSPNGTHTKMKEPSRRPCRLYFLKTFGKIVDHAWVPGKATYPFEGGHQFESLPVLRRRGRQKEKDYKYTIPKRLVDSWNASVKEAESAKKDLPAAPAWDCASVSPSAADETVDPPAPATASCTNLFLCNGNELSSKILAPAKDGRKKKPQNHPKLSRSKEDFRRTAVPLDLTKTGPSDGPYSDIDSVPRILCPKRSEEPPPCASKKPGKAPRAEDAARSCKGISPGLTDIVIKKVAQNERKANSAHFRNAASAHSQLLPASSGLMTRALRATEGAELGDEALPPGKGDVSPPRDARHRTGRNHVHNGSSVRAEERRVKKETFFSSSSSSSSPSLPVSPVGSYEDAKELSFNSFVKEELDAEEASPRPESSYHFSTFLMLLKDLHDTREKEGKPLTLPHPPAATLIKEEPSLIPPADDCADPSLGEADCAPGTKEQNGKKALNAQQCSAALDALELGPSLPGGPSGSRDAAEKSALAKVAPKKRWQTFEPVAGKPLRQKGHEPILPTDQALAKPPSESNGIFKEGLQNSQDSETSEKKEASENKRLRKPSKRLLEWTEEYEQIFSTKKKAKKAQEPIKAVTYLFGTFPYELSTSFNGTNLKRAKFHISLMLSQESPPGDMATSSKRQLGERGGGASLKENVCQICEKPGELLLCEGQCCGAFHLQCIGLTEAPKGRFICHECSTDLHACFVCKESGEDVRRCMIPVCGKFYHMDCILKYSPTISQNRGFRCSLHVCLSCFITNPANPSVSKGRLTRCVRCPVAYHANDYCMAAGSVQLANNSILCPNHFAPRKGCRNHEHINVSWCFVCSEGGSLLCCESCPAAFHRECLNIDMPMGSWFCNDCRAGKKPHFKDILWVKVGRYRWWPAEVSHLRNVPENILRMKHEVGEFPVHFFGSKDYVWTYQARVFPYMEGDANNKEKMGKGADAIYKKALNEAAERFRELQAEKELRQLQEDRRNDKKPPPYRHIKVNRPIGKVQIFTADLSEIPRCNCKETDENPCGVDSECINRMLMYECHPQVCAAGERCQNQCFTKRQYSEVEIFRTLSRGWGLRTVAGIKKGAFVNEYVGEVIDEEECRARIKHAQENDICNFYMLTLDKDRIIDAGPKGNQSRFMNHCCQPNCETQKWTVNGDTRVGLFALEDVPAGLELTFNYNLECLGNGKTVCKCGASNCSGFLGVRPKNQPSAEDKGRKLKKRLPGKRKNRLEVTKKREDECFECGDGGQIVSCKKPGCPKVYHADCLKLSKRPAGQWECPWHQCDVCGKEAASFCEMCPSSFCKQHRDGMLFISKLDGRLSCNEHDPCSSDPLEPGEIREYVPAPASSRAMAGTPSTLPIQARLGQPALTPTSKIFLPNAGKPTYRPSGVLVSSVEDDDAVLSPAPPSKDNKDEDEEDDDGEVIEGVVDEDDLEEEEEEEEEEVEVVEEEEEEDEDEHDYEEEGFDDEDQGDFGSDWDDLELAPDLGEVERLEQEEWEEVIEGGK</sequence>
<dbReference type="Ensembl" id="ENSDCDT00010028715.1">
    <property type="protein sequence ID" value="ENSDCDP00010023572.1"/>
    <property type="gene ID" value="ENSDCDG00010010089.1"/>
</dbReference>
<evidence type="ECO:0000256" key="19">
    <source>
        <dbReference type="ARBA" id="ARBA00023163"/>
    </source>
</evidence>
<dbReference type="InterPro" id="IPR013083">
    <property type="entry name" value="Znf_RING/FYVE/PHD"/>
</dbReference>
<organism evidence="33 34">
    <name type="scientific">Denticeps clupeoides</name>
    <name type="common">denticle herring</name>
    <dbReference type="NCBI Taxonomy" id="299321"/>
    <lineage>
        <taxon>Eukaryota</taxon>
        <taxon>Metazoa</taxon>
        <taxon>Chordata</taxon>
        <taxon>Craniata</taxon>
        <taxon>Vertebrata</taxon>
        <taxon>Euteleostomi</taxon>
        <taxon>Actinopterygii</taxon>
        <taxon>Neopterygii</taxon>
        <taxon>Teleostei</taxon>
        <taxon>Clupei</taxon>
        <taxon>Clupeiformes</taxon>
        <taxon>Denticipitoidei</taxon>
        <taxon>Denticipitidae</taxon>
        <taxon>Denticeps</taxon>
    </lineage>
</organism>
<dbReference type="Pfam" id="PF00856">
    <property type="entry name" value="SET"/>
    <property type="match status" value="1"/>
</dbReference>
<keyword evidence="16" id="KW-0156">Chromatin regulator</keyword>
<feature type="domain" description="PHD-type" evidence="28">
    <location>
        <begin position="1102"/>
        <end position="1146"/>
    </location>
</feature>
<keyword evidence="19" id="KW-0804">Transcription</keyword>
<keyword evidence="4" id="KW-0158">Chromosome</keyword>
<dbReference type="InterPro" id="IPR011011">
    <property type="entry name" value="Znf_FYVE_PHD"/>
</dbReference>
<dbReference type="InterPro" id="IPR019787">
    <property type="entry name" value="Znf_PHD-finger"/>
</dbReference>
<evidence type="ECO:0000259" key="29">
    <source>
        <dbReference type="PROSITE" id="PS50280"/>
    </source>
</evidence>
<keyword evidence="20" id="KW-0539">Nucleus</keyword>
<reference evidence="33" key="2">
    <citation type="submission" date="2025-08" db="UniProtKB">
        <authorList>
            <consortium name="Ensembl"/>
        </authorList>
    </citation>
    <scope>IDENTIFICATION</scope>
</reference>
<evidence type="ECO:0000256" key="11">
    <source>
        <dbReference type="ARBA" id="ARBA00022723"/>
    </source>
</evidence>
<evidence type="ECO:0000256" key="20">
    <source>
        <dbReference type="ARBA" id="ARBA00023242"/>
    </source>
</evidence>
<dbReference type="CDD" id="cd20161">
    <property type="entry name" value="PWWP_NSD1_rpt1"/>
    <property type="match status" value="1"/>
</dbReference>
<comment type="catalytic activity">
    <reaction evidence="21">
        <text>L-lysyl(36)-[histone H3] + 2 S-adenosyl-L-methionine = N(6),N(6)-dimethyl-L-lysyl(36)-[histone H3] + 2 S-adenosyl-L-homocysteine + 2 H(+)</text>
        <dbReference type="Rhea" id="RHEA:60308"/>
        <dbReference type="Rhea" id="RHEA-COMP:9785"/>
        <dbReference type="Rhea" id="RHEA-COMP:9787"/>
        <dbReference type="ChEBI" id="CHEBI:15378"/>
        <dbReference type="ChEBI" id="CHEBI:29969"/>
        <dbReference type="ChEBI" id="CHEBI:57856"/>
        <dbReference type="ChEBI" id="CHEBI:59789"/>
        <dbReference type="ChEBI" id="CHEBI:61976"/>
        <dbReference type="EC" id="2.1.1.357"/>
    </reaction>
</comment>
<dbReference type="InterPro" id="IPR059153">
    <property type="entry name" value="NSD_PHD-1st"/>
</dbReference>
<dbReference type="InterPro" id="IPR000313">
    <property type="entry name" value="PWWP_dom"/>
</dbReference>
<feature type="domain" description="AWS" evidence="32">
    <location>
        <begin position="1285"/>
        <end position="1335"/>
    </location>
</feature>
<dbReference type="FunFam" id="3.30.40.10:FF:000025">
    <property type="entry name" value="Histone-lysine N-methyltransferase"/>
    <property type="match status" value="1"/>
</dbReference>
<reference evidence="33" key="3">
    <citation type="submission" date="2025-09" db="UniProtKB">
        <authorList>
            <consortium name="Ensembl"/>
        </authorList>
    </citation>
    <scope>IDENTIFICATION</scope>
</reference>
<dbReference type="PROSITE" id="PS50812">
    <property type="entry name" value="PWWP"/>
    <property type="match status" value="2"/>
</dbReference>
<evidence type="ECO:0000259" key="30">
    <source>
        <dbReference type="PROSITE" id="PS50812"/>
    </source>
</evidence>
<dbReference type="PROSITE" id="PS50016">
    <property type="entry name" value="ZF_PHD_2"/>
    <property type="match status" value="2"/>
</dbReference>
<feature type="domain" description="SET" evidence="29">
    <location>
        <begin position="1337"/>
        <end position="1454"/>
    </location>
</feature>
<evidence type="ECO:0000256" key="5">
    <source>
        <dbReference type="ARBA" id="ARBA00022491"/>
    </source>
</evidence>
<dbReference type="CDD" id="cd15648">
    <property type="entry name" value="PHD1_NSD1_2"/>
    <property type="match status" value="1"/>
</dbReference>
<keyword evidence="6" id="KW-1017">Isopeptide bond</keyword>
<dbReference type="InterPro" id="IPR006560">
    <property type="entry name" value="AWS_dom"/>
</dbReference>
<keyword evidence="18" id="KW-0010">Activator</keyword>
<dbReference type="Gene3D" id="2.170.270.10">
    <property type="entry name" value="SET domain"/>
    <property type="match status" value="1"/>
</dbReference>
<dbReference type="FunFam" id="3.30.40.10:FF:000201">
    <property type="entry name" value="Histone-lysine N-methyltransferase"/>
    <property type="match status" value="1"/>
</dbReference>
<feature type="chain" id="PRO_5044343600" description="Histone-lysine N-methyltransferase, H3 lysine-36 specific" evidence="27">
    <location>
        <begin position="23"/>
        <end position="1779"/>
    </location>
</feature>
<feature type="compositionally biased region" description="Acidic residues" evidence="26">
    <location>
        <begin position="1769"/>
        <end position="1779"/>
    </location>
</feature>
<feature type="compositionally biased region" description="Low complexity" evidence="26">
    <location>
        <begin position="624"/>
        <end position="641"/>
    </location>
</feature>
<dbReference type="Pfam" id="PF00855">
    <property type="entry name" value="PWWP"/>
    <property type="match status" value="2"/>
</dbReference>
<evidence type="ECO:0000256" key="26">
    <source>
        <dbReference type="SAM" id="MobiDB-lite"/>
    </source>
</evidence>
<dbReference type="SMART" id="SM00317">
    <property type="entry name" value="SET"/>
    <property type="match status" value="1"/>
</dbReference>
<feature type="compositionally biased region" description="Basic residues" evidence="26">
    <location>
        <begin position="595"/>
        <end position="604"/>
    </location>
</feature>
<evidence type="ECO:0000256" key="12">
    <source>
        <dbReference type="ARBA" id="ARBA00022737"/>
    </source>
</evidence>
<dbReference type="InterPro" id="IPR041306">
    <property type="entry name" value="C5HCH"/>
</dbReference>
<dbReference type="CDD" id="cd15659">
    <property type="entry name" value="PHD5_NSD1"/>
    <property type="match status" value="1"/>
</dbReference>
<evidence type="ECO:0000256" key="9">
    <source>
        <dbReference type="ARBA" id="ARBA00022679"/>
    </source>
</evidence>
<keyword evidence="5" id="KW-0678">Repressor</keyword>
<evidence type="ECO:0000256" key="16">
    <source>
        <dbReference type="ARBA" id="ARBA00022853"/>
    </source>
</evidence>
<dbReference type="Gene3D" id="2.30.30.140">
    <property type="match status" value="2"/>
</dbReference>
<reference evidence="33 34" key="1">
    <citation type="submission" date="2020-06" db="EMBL/GenBank/DDBJ databases">
        <authorList>
            <consortium name="Wellcome Sanger Institute Data Sharing"/>
        </authorList>
    </citation>
    <scope>NUCLEOTIDE SEQUENCE [LARGE SCALE GENOMIC DNA]</scope>
</reference>
<feature type="domain" description="PWWP" evidence="30">
    <location>
        <begin position="280"/>
        <end position="346"/>
    </location>
</feature>
<evidence type="ECO:0000256" key="1">
    <source>
        <dbReference type="ARBA" id="ARBA00004123"/>
    </source>
</evidence>
<keyword evidence="10" id="KW-0949">S-adenosyl-L-methionine</keyword>
<dbReference type="SMART" id="SM00570">
    <property type="entry name" value="AWS"/>
    <property type="match status" value="1"/>
</dbReference>
<name>A0AAY4BSU1_9TELE</name>
<keyword evidence="17" id="KW-0805">Transcription regulation</keyword>
<dbReference type="InterPro" id="IPR003616">
    <property type="entry name" value="Post-SET_dom"/>
</dbReference>
<dbReference type="InterPro" id="IPR019786">
    <property type="entry name" value="Zinc_finger_PHD-type_CS"/>
</dbReference>
<proteinExistence type="predicted"/>
<feature type="region of interest" description="Disordered" evidence="26">
    <location>
        <begin position="35"/>
        <end position="65"/>
    </location>
</feature>
<dbReference type="InterPro" id="IPR055197">
    <property type="entry name" value="PHDvar_NSD"/>
</dbReference>
<keyword evidence="27" id="KW-0732">Signal</keyword>
<keyword evidence="8" id="KW-0489">Methyltransferase</keyword>
<evidence type="ECO:0000256" key="13">
    <source>
        <dbReference type="ARBA" id="ARBA00022771"/>
    </source>
</evidence>
<dbReference type="Gene3D" id="3.30.40.10">
    <property type="entry name" value="Zinc/RING finger domain, C3HC4 (zinc finger)"/>
    <property type="match status" value="4"/>
</dbReference>
<evidence type="ECO:0000259" key="31">
    <source>
        <dbReference type="PROSITE" id="PS50868"/>
    </source>
</evidence>
<dbReference type="PROSITE" id="PS50868">
    <property type="entry name" value="POST_SET"/>
    <property type="match status" value="1"/>
</dbReference>
<dbReference type="PROSITE" id="PS01359">
    <property type="entry name" value="ZF_PHD_1"/>
    <property type="match status" value="1"/>
</dbReference>
<comment type="subcellular location">
    <subcellularLocation>
        <location evidence="2">Chromosome</location>
    </subcellularLocation>
    <subcellularLocation>
        <location evidence="1">Nucleus</location>
    </subcellularLocation>
</comment>
<evidence type="ECO:0000256" key="2">
    <source>
        <dbReference type="ARBA" id="ARBA00004286"/>
    </source>
</evidence>
<keyword evidence="12" id="KW-0677">Repeat</keyword>
<dbReference type="SMART" id="SM00293">
    <property type="entry name" value="PWWP"/>
    <property type="match status" value="1"/>
</dbReference>
<dbReference type="PROSITE" id="PS51215">
    <property type="entry name" value="AWS"/>
    <property type="match status" value="1"/>
</dbReference>
<feature type="domain" description="Post-SET" evidence="31">
    <location>
        <begin position="1461"/>
        <end position="1477"/>
    </location>
</feature>
<feature type="region of interest" description="Disordered" evidence="26">
    <location>
        <begin position="1670"/>
        <end position="1779"/>
    </location>
</feature>
<feature type="domain" description="PWWP" evidence="30">
    <location>
        <begin position="1151"/>
        <end position="1213"/>
    </location>
</feature>
<feature type="region of interest" description="Disordered" evidence="26">
    <location>
        <begin position="440"/>
        <end position="521"/>
    </location>
</feature>
<evidence type="ECO:0000256" key="24">
    <source>
        <dbReference type="ARBA" id="ARBA00081785"/>
    </source>
</evidence>
<keyword evidence="14" id="KW-0862">Zinc</keyword>
<dbReference type="InterPro" id="IPR050777">
    <property type="entry name" value="SET2_Histone-Lys_MeTrsfase"/>
</dbReference>
<feature type="compositionally biased region" description="Basic and acidic residues" evidence="26">
    <location>
        <begin position="833"/>
        <end position="843"/>
    </location>
</feature>
<dbReference type="Pfam" id="PF22908">
    <property type="entry name" value="PHD_NSD"/>
    <property type="match status" value="1"/>
</dbReference>
<dbReference type="SUPFAM" id="SSF57903">
    <property type="entry name" value="FYVE/PHD zinc finger"/>
    <property type="match status" value="3"/>
</dbReference>
<evidence type="ECO:0000313" key="34">
    <source>
        <dbReference type="Proteomes" id="UP000694580"/>
    </source>
</evidence>
<evidence type="ECO:0000256" key="27">
    <source>
        <dbReference type="SAM" id="SignalP"/>
    </source>
</evidence>
<feature type="domain" description="PHD-type" evidence="28">
    <location>
        <begin position="938"/>
        <end position="984"/>
    </location>
</feature>
<dbReference type="SUPFAM" id="SSF82199">
    <property type="entry name" value="SET domain"/>
    <property type="match status" value="1"/>
</dbReference>
<feature type="compositionally biased region" description="Acidic residues" evidence="26">
    <location>
        <begin position="1687"/>
        <end position="1756"/>
    </location>
</feature>
<evidence type="ECO:0000256" key="10">
    <source>
        <dbReference type="ARBA" id="ARBA00022691"/>
    </source>
</evidence>
<evidence type="ECO:0000256" key="4">
    <source>
        <dbReference type="ARBA" id="ARBA00022454"/>
    </source>
</evidence>
<dbReference type="InterPro" id="IPR047432">
    <property type="entry name" value="PHD5_NSD1"/>
</dbReference>
<feature type="compositionally biased region" description="Acidic residues" evidence="26">
    <location>
        <begin position="186"/>
        <end position="196"/>
    </location>
</feature>
<dbReference type="GO" id="GO:0006355">
    <property type="term" value="P:regulation of DNA-templated transcription"/>
    <property type="evidence" value="ECO:0007669"/>
    <property type="project" value="UniProtKB-ARBA"/>
</dbReference>
<dbReference type="EC" id="2.1.1.357" evidence="22"/>
<keyword evidence="7" id="KW-0597">Phosphoprotein</keyword>
<feature type="compositionally biased region" description="Acidic residues" evidence="26">
    <location>
        <begin position="231"/>
        <end position="241"/>
    </location>
</feature>
<evidence type="ECO:0000256" key="15">
    <source>
        <dbReference type="ARBA" id="ARBA00022843"/>
    </source>
</evidence>
<dbReference type="InterPro" id="IPR055198">
    <property type="entry name" value="NSD_PHD"/>
</dbReference>
<keyword evidence="15" id="KW-0832">Ubl conjugation</keyword>
<dbReference type="Pfam" id="PF23004">
    <property type="entry name" value="PHDvar_NSD"/>
    <property type="match status" value="1"/>
</dbReference>
<keyword evidence="9" id="KW-0808">Transferase</keyword>
<dbReference type="InterPro" id="IPR047426">
    <property type="entry name" value="PHD1_NSD1_2"/>
</dbReference>
<evidence type="ECO:0000256" key="6">
    <source>
        <dbReference type="ARBA" id="ARBA00022499"/>
    </source>
</evidence>
<dbReference type="InterPro" id="IPR001965">
    <property type="entry name" value="Znf_PHD"/>
</dbReference>
<evidence type="ECO:0000256" key="8">
    <source>
        <dbReference type="ARBA" id="ARBA00022603"/>
    </source>
</evidence>
<keyword evidence="11" id="KW-0479">Metal-binding</keyword>
<dbReference type="FunFam" id="2.30.30.140:FF:000059">
    <property type="entry name" value="Histone-lysine N-methyltransferase"/>
    <property type="match status" value="1"/>
</dbReference>
<protein>
    <recommendedName>
        <fullName evidence="3">Histone-lysine N-methyltransferase, H3 lysine-36 specific</fullName>
        <ecNumber evidence="22">2.1.1.357</ecNumber>
    </recommendedName>
    <alternativeName>
        <fullName evidence="23">H3-K36-HMTase</fullName>
    </alternativeName>
    <alternativeName>
        <fullName evidence="24">Nuclear receptor-binding SET domain-containing protein 1</fullName>
    </alternativeName>
</protein>
<dbReference type="Pfam" id="PF17982">
    <property type="entry name" value="C5HCH"/>
    <property type="match status" value="1"/>
</dbReference>
<evidence type="ECO:0000259" key="32">
    <source>
        <dbReference type="PROSITE" id="PS51215"/>
    </source>
</evidence>
<dbReference type="GO" id="GO:0016922">
    <property type="term" value="F:nuclear receptor binding"/>
    <property type="evidence" value="ECO:0007669"/>
    <property type="project" value="UniProtKB-ARBA"/>
</dbReference>
<dbReference type="SMART" id="SM00249">
    <property type="entry name" value="PHD"/>
    <property type="match status" value="4"/>
</dbReference>
<evidence type="ECO:0000256" key="23">
    <source>
        <dbReference type="ARBA" id="ARBA00080495"/>
    </source>
</evidence>
<dbReference type="Pfam" id="PF17907">
    <property type="entry name" value="AWS"/>
    <property type="match status" value="1"/>
</dbReference>
<dbReference type="FunFam" id="3.30.40.10:FF:000106">
    <property type="entry name" value="Histone-lysine N-methyltransferase"/>
    <property type="match status" value="1"/>
</dbReference>
<gene>
    <name evidence="33" type="primary">nsd1a</name>
</gene>
<evidence type="ECO:0000256" key="7">
    <source>
        <dbReference type="ARBA" id="ARBA00022553"/>
    </source>
</evidence>
<keyword evidence="13 25" id="KW-0863">Zinc-finger</keyword>
<dbReference type="InterPro" id="IPR001214">
    <property type="entry name" value="SET_dom"/>
</dbReference>
<dbReference type="GO" id="GO:0032259">
    <property type="term" value="P:methylation"/>
    <property type="evidence" value="ECO:0007669"/>
    <property type="project" value="UniProtKB-KW"/>
</dbReference>
<dbReference type="Pfam" id="PF00628">
    <property type="entry name" value="PHD"/>
    <property type="match status" value="1"/>
</dbReference>
<accession>A0AAY4BSU1</accession>
<evidence type="ECO:0000256" key="22">
    <source>
        <dbReference type="ARBA" id="ARBA00066810"/>
    </source>
</evidence>
<dbReference type="FunFam" id="3.30.40.10:FF:000093">
    <property type="entry name" value="Histone-lysine N-methyltransferase"/>
    <property type="match status" value="1"/>
</dbReference>
<evidence type="ECO:0000313" key="33">
    <source>
        <dbReference type="Ensembl" id="ENSDCDP00010023572.1"/>
    </source>
</evidence>
<feature type="signal peptide" evidence="27">
    <location>
        <begin position="1"/>
        <end position="22"/>
    </location>
</feature>
<dbReference type="InterPro" id="IPR046341">
    <property type="entry name" value="SET_dom_sf"/>
</dbReference>
<evidence type="ECO:0000256" key="14">
    <source>
        <dbReference type="ARBA" id="ARBA00022833"/>
    </source>
</evidence>
<feature type="region of interest" description="Disordered" evidence="26">
    <location>
        <begin position="181"/>
        <end position="276"/>
    </location>
</feature>
<feature type="region of interest" description="Disordered" evidence="26">
    <location>
        <begin position="757"/>
        <end position="846"/>
    </location>
</feature>
<feature type="compositionally biased region" description="Basic residues" evidence="26">
    <location>
        <begin position="444"/>
        <end position="456"/>
    </location>
</feature>
<dbReference type="GeneTree" id="ENSGT00940000155027"/>
<dbReference type="GO" id="GO:0140954">
    <property type="term" value="F:histone H3K36 dimethyltransferase activity"/>
    <property type="evidence" value="ECO:0007669"/>
    <property type="project" value="UniProtKB-EC"/>
</dbReference>
<evidence type="ECO:0000259" key="28">
    <source>
        <dbReference type="PROSITE" id="PS50016"/>
    </source>
</evidence>
<evidence type="ECO:0000256" key="18">
    <source>
        <dbReference type="ARBA" id="ARBA00023159"/>
    </source>
</evidence>
<feature type="region of interest" description="Disordered" evidence="26">
    <location>
        <begin position="575"/>
        <end position="641"/>
    </location>
</feature>
<dbReference type="Pfam" id="PF23011">
    <property type="entry name" value="PHD-1st_NSD"/>
    <property type="match status" value="1"/>
</dbReference>
<dbReference type="Proteomes" id="UP000694580">
    <property type="component" value="Chromosome 18"/>
</dbReference>
<dbReference type="GO" id="GO:0003712">
    <property type="term" value="F:transcription coregulator activity"/>
    <property type="evidence" value="ECO:0007669"/>
    <property type="project" value="UniProtKB-ARBA"/>
</dbReference>
<evidence type="ECO:0000256" key="17">
    <source>
        <dbReference type="ARBA" id="ARBA00023015"/>
    </source>
</evidence>
<dbReference type="GO" id="GO:0005694">
    <property type="term" value="C:chromosome"/>
    <property type="evidence" value="ECO:0007669"/>
    <property type="project" value="UniProtKB-SubCell"/>
</dbReference>
<evidence type="ECO:0000256" key="21">
    <source>
        <dbReference type="ARBA" id="ARBA00050654"/>
    </source>
</evidence>